<dbReference type="Proteomes" id="UP000503349">
    <property type="component" value="Chromosome 9"/>
</dbReference>
<dbReference type="AlphaFoldDB" id="A0A6G1PUW0"/>
<gene>
    <name evidence="4" type="ORF">EXN66_Car009695</name>
</gene>
<evidence type="ECO:0000313" key="4">
    <source>
        <dbReference type="EMBL" id="KAF3694019.1"/>
    </source>
</evidence>
<dbReference type="GO" id="GO:0035091">
    <property type="term" value="F:phosphatidylinositol binding"/>
    <property type="evidence" value="ECO:0007669"/>
    <property type="project" value="InterPro"/>
</dbReference>
<reference evidence="4 5" key="1">
    <citation type="submission" date="2019-02" db="EMBL/GenBank/DDBJ databases">
        <title>Opniocepnalus argus genome.</title>
        <authorList>
            <person name="Zhou C."/>
            <person name="Xiao S."/>
        </authorList>
    </citation>
    <scope>NUCLEOTIDE SEQUENCE [LARGE SCALE GENOMIC DNA]</scope>
    <source>
        <strain evidence="4">OARG1902GOOAL</strain>
        <tissue evidence="4">Muscle</tissue>
    </source>
</reference>
<feature type="signal peptide" evidence="2">
    <location>
        <begin position="1"/>
        <end position="21"/>
    </location>
</feature>
<feature type="region of interest" description="Disordered" evidence="1">
    <location>
        <begin position="788"/>
        <end position="808"/>
    </location>
</feature>
<feature type="region of interest" description="Disordered" evidence="1">
    <location>
        <begin position="689"/>
        <end position="714"/>
    </location>
</feature>
<organism evidence="4 5">
    <name type="scientific">Channa argus</name>
    <name type="common">Northern snakehead</name>
    <name type="synonym">Ophicephalus argus</name>
    <dbReference type="NCBI Taxonomy" id="215402"/>
    <lineage>
        <taxon>Eukaryota</taxon>
        <taxon>Metazoa</taxon>
        <taxon>Chordata</taxon>
        <taxon>Craniata</taxon>
        <taxon>Vertebrata</taxon>
        <taxon>Euteleostomi</taxon>
        <taxon>Actinopterygii</taxon>
        <taxon>Neopterygii</taxon>
        <taxon>Teleostei</taxon>
        <taxon>Neoteleostei</taxon>
        <taxon>Acanthomorphata</taxon>
        <taxon>Anabantaria</taxon>
        <taxon>Anabantiformes</taxon>
        <taxon>Channoidei</taxon>
        <taxon>Channidae</taxon>
        <taxon>Channa</taxon>
    </lineage>
</organism>
<feature type="chain" id="PRO_5026149787" description="Sorting nexin C-terminal domain-containing protein" evidence="2">
    <location>
        <begin position="22"/>
        <end position="879"/>
    </location>
</feature>
<evidence type="ECO:0000256" key="2">
    <source>
        <dbReference type="SAM" id="SignalP"/>
    </source>
</evidence>
<dbReference type="Gene3D" id="3.30.1520.10">
    <property type="entry name" value="Phox-like domain"/>
    <property type="match status" value="1"/>
</dbReference>
<sequence>MYLWCFSIALTFGLLWCFSDGGRTLIQLFFCFLCWCCSTPLFDIKREQSTQTDKETKENETSFQETVDEDLVVDSTDGETRQEAQPLECQYPHVKKSLQQVFECAYTQLILPWYSVPEPREHQPLHQVLSKEFDFVVNRIFERSRDFDICQVVVGSIQILTQYLRNAKQPDRHLLFSSRADEIAVLREFSDALLRNLFSISLGEQEVNHCVLNEIFAVKGLGLLVTWLSDPDNLNQLVVSQLDSVTSEVSVEDLHDLDHEQTSLASQEGKGYESDGNFQEAGILASTRIKGKSRGQKFRDGLSRFMDKMKPKGAKKKKEKDRIREQDPMMRTMVTQSDTSIEDDVSSRESSIYSQQDSDREDSDLESYLSNQENMMEFKLSCEMWRVGHWVVAIPRADMEDKDLIFTVHLEENNSPENLQWEIRKSYIDVIQFRNKWQDSTNLPTILELDDSEVNDEVKEQVRLSVQHFLQELVSDNVIGSTEPVFQFFCPLDKLLNEEEDQGGVWELLSGLAYFLTPGQDEEENSSPQTEAPKEIIMPSPQPALPSESSDASTQKSNDVTGASLPAIVISHCDPPPELHKDAETEKEPQPAANSDSSSTESCCQDKIEDSDNSSTSHFKMIKRVSLSKSQESLVSTKASNEEDLLASDLALHCSQNEGLQGENTESPSLFNLSTRENKKEKIGFRRLGGAIKPKGKEQSDNKARGEDTQCQKGQGNMEQLEATKAIFDLLKEISGNSILLNIIDTILKPFMPVVKKKVNSFLNKMNSTEEQMAVYIKTLRHKLWPEIQSAAPSAPPRSDEEKNETRERAHNLINSRCLKYHILKKSDVDCVFNLFQKSEENKTLVYMLLSFLLRECFPDDHSLNARAGAIQKITKSTY</sequence>
<feature type="compositionally biased region" description="Polar residues" evidence="1">
    <location>
        <begin position="547"/>
        <end position="561"/>
    </location>
</feature>
<keyword evidence="2" id="KW-0732">Signal</keyword>
<feature type="region of interest" description="Disordered" evidence="1">
    <location>
        <begin position="519"/>
        <end position="616"/>
    </location>
</feature>
<dbReference type="GO" id="GO:0005768">
    <property type="term" value="C:endosome"/>
    <property type="evidence" value="ECO:0007669"/>
    <property type="project" value="TreeGrafter"/>
</dbReference>
<feature type="region of interest" description="Disordered" evidence="1">
    <location>
        <begin position="309"/>
        <end position="366"/>
    </location>
</feature>
<dbReference type="Pfam" id="PF08628">
    <property type="entry name" value="Nexin_C"/>
    <property type="match status" value="1"/>
</dbReference>
<feature type="compositionally biased region" description="Basic and acidic residues" evidence="1">
    <location>
        <begin position="575"/>
        <end position="589"/>
    </location>
</feature>
<name>A0A6G1PUW0_CHAAH</name>
<dbReference type="InterPro" id="IPR036871">
    <property type="entry name" value="PX_dom_sf"/>
</dbReference>
<reference evidence="5" key="2">
    <citation type="submission" date="2019-02" db="EMBL/GenBank/DDBJ databases">
        <title>Opniocepnalus argus Var Kimnra genome.</title>
        <authorList>
            <person name="Zhou C."/>
            <person name="Xiao S."/>
        </authorList>
    </citation>
    <scope>NUCLEOTIDE SEQUENCE [LARGE SCALE GENOMIC DNA]</scope>
</reference>
<evidence type="ECO:0000313" key="5">
    <source>
        <dbReference type="Proteomes" id="UP000503349"/>
    </source>
</evidence>
<protein>
    <recommendedName>
        <fullName evidence="3">Sorting nexin C-terminal domain-containing protein</fullName>
    </recommendedName>
</protein>
<proteinExistence type="predicted"/>
<feature type="compositionally biased region" description="Polar residues" evidence="1">
    <location>
        <begin position="592"/>
        <end position="603"/>
    </location>
</feature>
<dbReference type="PANTHER" id="PTHR22775">
    <property type="entry name" value="SORTING NEXIN"/>
    <property type="match status" value="1"/>
</dbReference>
<feature type="compositionally biased region" description="Basic and acidic residues" evidence="1">
    <location>
        <begin position="798"/>
        <end position="808"/>
    </location>
</feature>
<keyword evidence="5" id="KW-1185">Reference proteome</keyword>
<dbReference type="EMBL" id="CM015720">
    <property type="protein sequence ID" value="KAF3694019.1"/>
    <property type="molecule type" value="Genomic_DNA"/>
</dbReference>
<evidence type="ECO:0000256" key="1">
    <source>
        <dbReference type="SAM" id="MobiDB-lite"/>
    </source>
</evidence>
<accession>A0A6G1PUW0</accession>
<feature type="compositionally biased region" description="Basic and acidic residues" evidence="1">
    <location>
        <begin position="695"/>
        <end position="710"/>
    </location>
</feature>
<dbReference type="InterPro" id="IPR013937">
    <property type="entry name" value="Sorting_nexin_C"/>
</dbReference>
<evidence type="ECO:0000259" key="3">
    <source>
        <dbReference type="Pfam" id="PF08628"/>
    </source>
</evidence>
<dbReference type="PANTHER" id="PTHR22775:SF48">
    <property type="entry name" value="SORTING NEXIN-25"/>
    <property type="match status" value="1"/>
</dbReference>
<feature type="domain" description="Sorting nexin C-terminal" evidence="3">
    <location>
        <begin position="743"/>
        <end position="814"/>
    </location>
</feature>